<dbReference type="Proteomes" id="UP000251213">
    <property type="component" value="Unassembled WGS sequence"/>
</dbReference>
<evidence type="ECO:0000256" key="4">
    <source>
        <dbReference type="ARBA" id="ARBA00022989"/>
    </source>
</evidence>
<dbReference type="SUPFAM" id="SSF103481">
    <property type="entry name" value="Multidrug resistance efflux transporter EmrE"/>
    <property type="match status" value="2"/>
</dbReference>
<feature type="transmembrane region" description="Helical" evidence="6">
    <location>
        <begin position="302"/>
        <end position="320"/>
    </location>
</feature>
<evidence type="ECO:0000256" key="6">
    <source>
        <dbReference type="SAM" id="Phobius"/>
    </source>
</evidence>
<dbReference type="OrthoDB" id="19135at2"/>
<feature type="transmembrane region" description="Helical" evidence="6">
    <location>
        <begin position="168"/>
        <end position="187"/>
    </location>
</feature>
<keyword evidence="3 6" id="KW-0812">Transmembrane</keyword>
<evidence type="ECO:0000313" key="8">
    <source>
        <dbReference type="EMBL" id="RAL22512.1"/>
    </source>
</evidence>
<dbReference type="InterPro" id="IPR037185">
    <property type="entry name" value="EmrE-like"/>
</dbReference>
<gene>
    <name evidence="8" type="ORF">DL897_13940</name>
</gene>
<comment type="subcellular location">
    <subcellularLocation>
        <location evidence="1">Endomembrane system</location>
        <topology evidence="1">Multi-pass membrane protein</topology>
    </subcellularLocation>
</comment>
<evidence type="ECO:0000259" key="7">
    <source>
        <dbReference type="Pfam" id="PF00892"/>
    </source>
</evidence>
<feature type="transmembrane region" description="Helical" evidence="6">
    <location>
        <begin position="269"/>
        <end position="290"/>
    </location>
</feature>
<feature type="transmembrane region" description="Helical" evidence="6">
    <location>
        <begin position="48"/>
        <end position="66"/>
    </location>
</feature>
<organism evidence="8 9">
    <name type="scientific">Thermoflavimicrobium daqui</name>
    <dbReference type="NCBI Taxonomy" id="2137476"/>
    <lineage>
        <taxon>Bacteria</taxon>
        <taxon>Bacillati</taxon>
        <taxon>Bacillota</taxon>
        <taxon>Bacilli</taxon>
        <taxon>Bacillales</taxon>
        <taxon>Thermoactinomycetaceae</taxon>
        <taxon>Thermoflavimicrobium</taxon>
    </lineage>
</organism>
<feature type="transmembrane region" description="Helical" evidence="6">
    <location>
        <begin position="136"/>
        <end position="153"/>
    </location>
</feature>
<feature type="transmembrane region" description="Helical" evidence="6">
    <location>
        <begin position="242"/>
        <end position="262"/>
    </location>
</feature>
<keyword evidence="5 6" id="KW-0472">Membrane</keyword>
<evidence type="ECO:0000256" key="3">
    <source>
        <dbReference type="ARBA" id="ARBA00022692"/>
    </source>
</evidence>
<proteinExistence type="inferred from homology"/>
<sequence length="330" mass="37701">MSFSKEGGNNIHHKNSWIGIGCGLGTGALWGLAFLFPKILNSFQSLEIALGRYFFFGLFSILVFIFRYRKQFTIERKIVWKTFWYALSSNIGYYFLLVISIKKMGSSIPTLIIGTLPITVSLYGNWIKKEYPFRKMILPICFILVGLAFLHRFDSGLIKIKWFEDSNMVIGLFCCLTALGLWTWYGVSNDCFLKENPSISPALLSTLIGIQSFFIVICAILLDIWVFDQWVSHLLKQKELPMFVWISFLLGVLASWMGTWLWNQASTRLSVTLAGKLIVTETIFGLIYVYIWDQSIPTLNEWIGMIVILAGIFLGVQRLLSNKTMAHSSE</sequence>
<keyword evidence="4 6" id="KW-1133">Transmembrane helix</keyword>
<evidence type="ECO:0000256" key="2">
    <source>
        <dbReference type="ARBA" id="ARBA00007362"/>
    </source>
</evidence>
<feature type="domain" description="EamA" evidence="7">
    <location>
        <begin position="170"/>
        <end position="314"/>
    </location>
</feature>
<feature type="transmembrane region" description="Helical" evidence="6">
    <location>
        <begin position="78"/>
        <end position="101"/>
    </location>
</feature>
<evidence type="ECO:0000256" key="5">
    <source>
        <dbReference type="ARBA" id="ARBA00023136"/>
    </source>
</evidence>
<dbReference type="GO" id="GO:0016020">
    <property type="term" value="C:membrane"/>
    <property type="evidence" value="ECO:0007669"/>
    <property type="project" value="UniProtKB-SubCell"/>
</dbReference>
<feature type="transmembrane region" description="Helical" evidence="6">
    <location>
        <begin position="107"/>
        <end position="124"/>
    </location>
</feature>
<evidence type="ECO:0000256" key="1">
    <source>
        <dbReference type="ARBA" id="ARBA00004127"/>
    </source>
</evidence>
<keyword evidence="9" id="KW-1185">Reference proteome</keyword>
<feature type="transmembrane region" description="Helical" evidence="6">
    <location>
        <begin position="199"/>
        <end position="222"/>
    </location>
</feature>
<dbReference type="PANTHER" id="PTHR32322">
    <property type="entry name" value="INNER MEMBRANE TRANSPORTER"/>
    <property type="match status" value="1"/>
</dbReference>
<dbReference type="Pfam" id="PF00892">
    <property type="entry name" value="EamA"/>
    <property type="match status" value="2"/>
</dbReference>
<feature type="transmembrane region" description="Helical" evidence="6">
    <location>
        <begin position="16"/>
        <end position="36"/>
    </location>
</feature>
<dbReference type="PANTHER" id="PTHR32322:SF2">
    <property type="entry name" value="EAMA DOMAIN-CONTAINING PROTEIN"/>
    <property type="match status" value="1"/>
</dbReference>
<feature type="domain" description="EamA" evidence="7">
    <location>
        <begin position="18"/>
        <end position="150"/>
    </location>
</feature>
<dbReference type="InterPro" id="IPR050638">
    <property type="entry name" value="AA-Vitamin_Transporters"/>
</dbReference>
<accession>A0A364K269</accession>
<dbReference type="AlphaFoldDB" id="A0A364K269"/>
<dbReference type="EMBL" id="QJKK01000009">
    <property type="protein sequence ID" value="RAL22512.1"/>
    <property type="molecule type" value="Genomic_DNA"/>
</dbReference>
<evidence type="ECO:0000313" key="9">
    <source>
        <dbReference type="Proteomes" id="UP000251213"/>
    </source>
</evidence>
<reference evidence="8 9" key="1">
    <citation type="submission" date="2018-06" db="EMBL/GenBank/DDBJ databases">
        <title>Thermoflavimicrobium daqus sp. nov., a thermophilic microbe isolated from Moutai-flavour Daqu.</title>
        <authorList>
            <person name="Wang X."/>
            <person name="Zhou H."/>
        </authorList>
    </citation>
    <scope>NUCLEOTIDE SEQUENCE [LARGE SCALE GENOMIC DNA]</scope>
    <source>
        <strain evidence="8 9">FBKL4.011</strain>
    </source>
</reference>
<protein>
    <recommendedName>
        <fullName evidence="7">EamA domain-containing protein</fullName>
    </recommendedName>
</protein>
<reference evidence="8 9" key="2">
    <citation type="submission" date="2018-06" db="EMBL/GenBank/DDBJ databases">
        <authorList>
            <person name="Zhirakovskaya E."/>
        </authorList>
    </citation>
    <scope>NUCLEOTIDE SEQUENCE [LARGE SCALE GENOMIC DNA]</scope>
    <source>
        <strain evidence="8 9">FBKL4.011</strain>
    </source>
</reference>
<dbReference type="RefSeq" id="WP_113659755.1">
    <property type="nucleotide sequence ID" value="NZ_KZ845671.1"/>
</dbReference>
<comment type="caution">
    <text evidence="8">The sequence shown here is derived from an EMBL/GenBank/DDBJ whole genome shotgun (WGS) entry which is preliminary data.</text>
</comment>
<dbReference type="InterPro" id="IPR000620">
    <property type="entry name" value="EamA_dom"/>
</dbReference>
<comment type="similarity">
    <text evidence="2">Belongs to the EamA transporter family.</text>
</comment>
<name>A0A364K269_9BACL</name>